<dbReference type="AlphaFoldDB" id="A0A1Q2LJ34"/>
<dbReference type="SUPFAM" id="SSF82861">
    <property type="entry name" value="Mechanosensitive channel protein MscS (YggB), transmembrane region"/>
    <property type="match status" value="1"/>
</dbReference>
<sequence length="630" mass="72081">MKKLHYYLSAFLMLCSICVLVFAKDITSKDTNKQEKLNTESLPLHFESLALLFQHITDISWQIHTLQGSYDFKQKEELIAQKNLLLQNFIANIRNTKQSLGFDIDENKQMQMRIDMQLNDAKIQHDAALILKEEIAKNNLIIESHLATLFKNLRKQIDFFSQKQKVVDIIQPTLQALNAMPTTFDISAEIPTKQQKNLKLQIEKYRNTLASAIEIVSYLEWHADELVPQNTILHACMRWTLQFLSNFMNVNHGNLVFIKIVLSLLCFVILWAYRKLITKIVVYLMDLAIHLTNQDKDLHAAIQKNLLQPISLFLLAWSLRVCIGVLYYPHLQPEKIEAWFNILYIVNVAWFMVALVKSYGTVLLTKILQKRNNEFRREIINLILKALYAVIIIIACLLILKYLGFNVSAIIASLGLGGLAVALAVKDILANFFASIMLLFDNSFSQGDWIECNGVDGVVVEIGLRRTTVRTADNALLFVPNAELAGKIIRNWSRRKAGRRIKMSVGVTYDADEAKLKKCVASIRQMLLDHPEVVTTPIYNQEETQLMTLRKDIISLDDFLGYKSGLFVCVEALADSSINILVECFTQSVSKKDYFEVREDIIFKIMAIVQECNLSFAFPSQSVYVETLPK</sequence>
<keyword evidence="3" id="KW-1003">Cell membrane</keyword>
<dbReference type="Pfam" id="PF00924">
    <property type="entry name" value="MS_channel_2nd"/>
    <property type="match status" value="1"/>
</dbReference>
<dbReference type="RefSeq" id="WP_077389544.1">
    <property type="nucleotide sequence ID" value="NZ_CP019645.1"/>
</dbReference>
<evidence type="ECO:0000259" key="10">
    <source>
        <dbReference type="Pfam" id="PF21082"/>
    </source>
</evidence>
<proteinExistence type="inferred from homology"/>
<protein>
    <recommendedName>
        <fullName evidence="14">Mechanosensitive ion channel family protein</fullName>
    </recommendedName>
</protein>
<evidence type="ECO:0000256" key="8">
    <source>
        <dbReference type="SAM" id="SignalP"/>
    </source>
</evidence>
<dbReference type="Gene3D" id="3.30.70.100">
    <property type="match status" value="1"/>
</dbReference>
<comment type="subcellular location">
    <subcellularLocation>
        <location evidence="1">Cell membrane</location>
        <topology evidence="1">Multi-pass membrane protein</topology>
    </subcellularLocation>
</comment>
<feature type="transmembrane region" description="Helical" evidence="7">
    <location>
        <begin position="312"/>
        <end position="330"/>
    </location>
</feature>
<dbReference type="Gene3D" id="2.30.30.60">
    <property type="match status" value="1"/>
</dbReference>
<evidence type="ECO:0000259" key="9">
    <source>
        <dbReference type="Pfam" id="PF00924"/>
    </source>
</evidence>
<feature type="signal peptide" evidence="8">
    <location>
        <begin position="1"/>
        <end position="23"/>
    </location>
</feature>
<comment type="similarity">
    <text evidence="2">Belongs to the MscS (TC 1.A.23) family.</text>
</comment>
<keyword evidence="5 7" id="KW-1133">Transmembrane helix</keyword>
<dbReference type="GO" id="GO:0008381">
    <property type="term" value="F:mechanosensitive monoatomic ion channel activity"/>
    <property type="evidence" value="ECO:0007669"/>
    <property type="project" value="UniProtKB-ARBA"/>
</dbReference>
<dbReference type="Gene3D" id="1.10.287.1260">
    <property type="match status" value="1"/>
</dbReference>
<dbReference type="InterPro" id="IPR049278">
    <property type="entry name" value="MS_channel_C"/>
</dbReference>
<evidence type="ECO:0000256" key="6">
    <source>
        <dbReference type="ARBA" id="ARBA00023136"/>
    </source>
</evidence>
<dbReference type="InterPro" id="IPR023408">
    <property type="entry name" value="MscS_beta-dom_sf"/>
</dbReference>
<evidence type="ECO:0000256" key="5">
    <source>
        <dbReference type="ARBA" id="ARBA00022989"/>
    </source>
</evidence>
<keyword evidence="6 7" id="KW-0472">Membrane</keyword>
<keyword evidence="4 7" id="KW-0812">Transmembrane</keyword>
<dbReference type="EMBL" id="CP019645">
    <property type="protein sequence ID" value="AQQ60399.1"/>
    <property type="molecule type" value="Genomic_DNA"/>
</dbReference>
<keyword evidence="8" id="KW-0732">Signal</keyword>
<dbReference type="InterPro" id="IPR045042">
    <property type="entry name" value="YnaI-like"/>
</dbReference>
<evidence type="ECO:0000256" key="4">
    <source>
        <dbReference type="ARBA" id="ARBA00022692"/>
    </source>
</evidence>
<evidence type="ECO:0000256" key="3">
    <source>
        <dbReference type="ARBA" id="ARBA00022475"/>
    </source>
</evidence>
<dbReference type="InterPro" id="IPR010920">
    <property type="entry name" value="LSM_dom_sf"/>
</dbReference>
<dbReference type="Proteomes" id="UP000188298">
    <property type="component" value="Chromosome"/>
</dbReference>
<name>A0A1Q2LJ34_9HELI</name>
<dbReference type="SUPFAM" id="SSF50182">
    <property type="entry name" value="Sm-like ribonucleoproteins"/>
    <property type="match status" value="1"/>
</dbReference>
<dbReference type="InterPro" id="IPR011014">
    <property type="entry name" value="MscS_channel_TM-2"/>
</dbReference>
<dbReference type="Pfam" id="PF21082">
    <property type="entry name" value="MS_channel_3rd"/>
    <property type="match status" value="1"/>
</dbReference>
<evidence type="ECO:0000256" key="7">
    <source>
        <dbReference type="SAM" id="Phobius"/>
    </source>
</evidence>
<feature type="chain" id="PRO_5012456322" description="Mechanosensitive ion channel family protein" evidence="8">
    <location>
        <begin position="24"/>
        <end position="630"/>
    </location>
</feature>
<evidence type="ECO:0000313" key="12">
    <source>
        <dbReference type="EMBL" id="AQQ60399.1"/>
    </source>
</evidence>
<feature type="domain" description="Mechanosensitive ion channel transmembrane helices 2/3" evidence="11">
    <location>
        <begin position="386"/>
        <end position="426"/>
    </location>
</feature>
<dbReference type="SUPFAM" id="SSF82689">
    <property type="entry name" value="Mechanosensitive channel protein MscS (YggB), C-terminal domain"/>
    <property type="match status" value="1"/>
</dbReference>
<evidence type="ECO:0000256" key="1">
    <source>
        <dbReference type="ARBA" id="ARBA00004651"/>
    </source>
</evidence>
<gene>
    <name evidence="12" type="ORF">XJ32_10195</name>
</gene>
<evidence type="ECO:0000313" key="13">
    <source>
        <dbReference type="Proteomes" id="UP000188298"/>
    </source>
</evidence>
<dbReference type="InterPro" id="IPR011066">
    <property type="entry name" value="MscS_channel_C_sf"/>
</dbReference>
<dbReference type="PANTHER" id="PTHR43634:SF2">
    <property type="entry name" value="LOW CONDUCTANCE MECHANOSENSITIVE CHANNEL YNAI"/>
    <property type="match status" value="1"/>
</dbReference>
<dbReference type="GO" id="GO:0005886">
    <property type="term" value="C:plasma membrane"/>
    <property type="evidence" value="ECO:0007669"/>
    <property type="project" value="UniProtKB-SubCell"/>
</dbReference>
<evidence type="ECO:0008006" key="14">
    <source>
        <dbReference type="Google" id="ProtNLM"/>
    </source>
</evidence>
<dbReference type="Pfam" id="PF21088">
    <property type="entry name" value="MS_channel_1st"/>
    <property type="match status" value="1"/>
</dbReference>
<feature type="transmembrane region" description="Helical" evidence="7">
    <location>
        <begin position="255"/>
        <end position="273"/>
    </location>
</feature>
<organism evidence="12 13">
    <name type="scientific">Helicobacter bilis</name>
    <dbReference type="NCBI Taxonomy" id="37372"/>
    <lineage>
        <taxon>Bacteria</taxon>
        <taxon>Pseudomonadati</taxon>
        <taxon>Campylobacterota</taxon>
        <taxon>Epsilonproteobacteria</taxon>
        <taxon>Campylobacterales</taxon>
        <taxon>Helicobacteraceae</taxon>
        <taxon>Helicobacter</taxon>
    </lineage>
</organism>
<accession>A0A1Q2LJ34</accession>
<feature type="transmembrane region" description="Helical" evidence="7">
    <location>
        <begin position="410"/>
        <end position="440"/>
    </location>
</feature>
<dbReference type="InterPro" id="IPR049142">
    <property type="entry name" value="MS_channel_1st"/>
</dbReference>
<reference evidence="12 13" key="1">
    <citation type="submission" date="2017-02" db="EMBL/GenBank/DDBJ databases">
        <title>Whole genome sequencing of Helicobacter bilis strain AAQJH.</title>
        <authorList>
            <person name="Conlan S."/>
            <person name="Thomas P.J."/>
            <person name="Mullikin J."/>
            <person name="Palmore T.N."/>
            <person name="Frank K.M."/>
            <person name="Segre J.A."/>
        </authorList>
    </citation>
    <scope>NUCLEOTIDE SEQUENCE [LARGE SCALE GENOMIC DNA]</scope>
    <source>
        <strain evidence="12 13">AAQJH</strain>
    </source>
</reference>
<feature type="domain" description="Mechanosensitive ion channel MscS C-terminal" evidence="10">
    <location>
        <begin position="501"/>
        <end position="615"/>
    </location>
</feature>
<feature type="transmembrane region" description="Helical" evidence="7">
    <location>
        <begin position="342"/>
        <end position="365"/>
    </location>
</feature>
<dbReference type="KEGG" id="hbl:XJ32_10195"/>
<feature type="transmembrane region" description="Helical" evidence="7">
    <location>
        <begin position="386"/>
        <end position="404"/>
    </location>
</feature>
<evidence type="ECO:0000259" key="11">
    <source>
        <dbReference type="Pfam" id="PF21088"/>
    </source>
</evidence>
<dbReference type="InterPro" id="IPR006685">
    <property type="entry name" value="MscS_channel_2nd"/>
</dbReference>
<feature type="domain" description="Mechanosensitive ion channel MscS" evidence="9">
    <location>
        <begin position="427"/>
        <end position="494"/>
    </location>
</feature>
<evidence type="ECO:0000256" key="2">
    <source>
        <dbReference type="ARBA" id="ARBA00008017"/>
    </source>
</evidence>
<dbReference type="PANTHER" id="PTHR43634">
    <property type="entry name" value="OW CONDUCTANCE MECHANOSENSITIVE CHANNEL"/>
    <property type="match status" value="1"/>
</dbReference>